<evidence type="ECO:0000313" key="2">
    <source>
        <dbReference type="EMBL" id="VAW73070.1"/>
    </source>
</evidence>
<protein>
    <submittedName>
        <fullName evidence="2">Uncharacterized protein</fullName>
    </submittedName>
</protein>
<feature type="compositionally biased region" description="Basic and acidic residues" evidence="1">
    <location>
        <begin position="100"/>
        <end position="113"/>
    </location>
</feature>
<feature type="compositionally biased region" description="Polar residues" evidence="1">
    <location>
        <begin position="30"/>
        <end position="40"/>
    </location>
</feature>
<gene>
    <name evidence="2" type="ORF">MNBD_GAMMA12-507</name>
</gene>
<proteinExistence type="predicted"/>
<feature type="compositionally biased region" description="Basic and acidic residues" evidence="1">
    <location>
        <begin position="73"/>
        <end position="93"/>
    </location>
</feature>
<feature type="compositionally biased region" description="Low complexity" evidence="1">
    <location>
        <begin position="46"/>
        <end position="64"/>
    </location>
</feature>
<accession>A0A3B0Y8A9</accession>
<sequence length="113" mass="12278">MKSTTKFFTGLALVLSVSLNANATFGPATVSYSDSTGNSDMENRSTLLLAVADDVNDDINNTDRSPTDDNNNDDNKNDDNRNDDNSNDDHGNDDNSNDDNVDKSETPERPDSD</sequence>
<feature type="region of interest" description="Disordered" evidence="1">
    <location>
        <begin position="25"/>
        <end position="113"/>
    </location>
</feature>
<dbReference type="EMBL" id="UOFL01000041">
    <property type="protein sequence ID" value="VAW73070.1"/>
    <property type="molecule type" value="Genomic_DNA"/>
</dbReference>
<reference evidence="2" key="1">
    <citation type="submission" date="2018-06" db="EMBL/GenBank/DDBJ databases">
        <authorList>
            <person name="Zhirakovskaya E."/>
        </authorList>
    </citation>
    <scope>NUCLEOTIDE SEQUENCE</scope>
</reference>
<dbReference type="AlphaFoldDB" id="A0A3B0Y8A9"/>
<name>A0A3B0Y8A9_9ZZZZ</name>
<evidence type="ECO:0000256" key="1">
    <source>
        <dbReference type="SAM" id="MobiDB-lite"/>
    </source>
</evidence>
<organism evidence="2">
    <name type="scientific">hydrothermal vent metagenome</name>
    <dbReference type="NCBI Taxonomy" id="652676"/>
    <lineage>
        <taxon>unclassified sequences</taxon>
        <taxon>metagenomes</taxon>
        <taxon>ecological metagenomes</taxon>
    </lineage>
</organism>